<accession>A0A0D0D4R4</accession>
<name>A0A0D0D4R4_9AGAM</name>
<protein>
    <submittedName>
        <fullName evidence="2">Uncharacterized protein</fullName>
    </submittedName>
</protein>
<dbReference type="STRING" id="930991.A0A0D0D4R4"/>
<sequence length="148" mass="16517">MGRARESMKKEPQLPESPKKACRKRPPPTSKSLKVIEQIKEAGKEAHLKAKNTRKCYTGHVKRGCEWLLEHFSANDRDSDTGWSAPDDLAGEDPYGDPAFAHAFNCTPNQCSDKALALFLTYKGFHQNLGKGTIEGIQAAFKDLWDNV</sequence>
<keyword evidence="3" id="KW-1185">Reference proteome</keyword>
<dbReference type="Proteomes" id="UP000054538">
    <property type="component" value="Unassembled WGS sequence"/>
</dbReference>
<feature type="region of interest" description="Disordered" evidence="1">
    <location>
        <begin position="1"/>
        <end position="33"/>
    </location>
</feature>
<evidence type="ECO:0000313" key="3">
    <source>
        <dbReference type="Proteomes" id="UP000054538"/>
    </source>
</evidence>
<dbReference type="AlphaFoldDB" id="A0A0D0D4R4"/>
<dbReference type="HOGENOM" id="CLU_1723431_0_0_1"/>
<proteinExistence type="predicted"/>
<reference evidence="2 3" key="1">
    <citation type="submission" date="2014-04" db="EMBL/GenBank/DDBJ databases">
        <authorList>
            <consortium name="DOE Joint Genome Institute"/>
            <person name="Kuo A."/>
            <person name="Kohler A."/>
            <person name="Jargeat P."/>
            <person name="Nagy L.G."/>
            <person name="Floudas D."/>
            <person name="Copeland A."/>
            <person name="Barry K.W."/>
            <person name="Cichocki N."/>
            <person name="Veneault-Fourrey C."/>
            <person name="LaButti K."/>
            <person name="Lindquist E.A."/>
            <person name="Lipzen A."/>
            <person name="Lundell T."/>
            <person name="Morin E."/>
            <person name="Murat C."/>
            <person name="Sun H."/>
            <person name="Tunlid A."/>
            <person name="Henrissat B."/>
            <person name="Grigoriev I.V."/>
            <person name="Hibbett D.S."/>
            <person name="Martin F."/>
            <person name="Nordberg H.P."/>
            <person name="Cantor M.N."/>
            <person name="Hua S.X."/>
        </authorList>
    </citation>
    <scope>NUCLEOTIDE SEQUENCE [LARGE SCALE GENOMIC DNA]</scope>
    <source>
        <strain evidence="2 3">Ve08.2h10</strain>
    </source>
</reference>
<reference evidence="3" key="2">
    <citation type="submission" date="2015-01" db="EMBL/GenBank/DDBJ databases">
        <title>Evolutionary Origins and Diversification of the Mycorrhizal Mutualists.</title>
        <authorList>
            <consortium name="DOE Joint Genome Institute"/>
            <consortium name="Mycorrhizal Genomics Consortium"/>
            <person name="Kohler A."/>
            <person name="Kuo A."/>
            <person name="Nagy L.G."/>
            <person name="Floudas D."/>
            <person name="Copeland A."/>
            <person name="Barry K.W."/>
            <person name="Cichocki N."/>
            <person name="Veneault-Fourrey C."/>
            <person name="LaButti K."/>
            <person name="Lindquist E.A."/>
            <person name="Lipzen A."/>
            <person name="Lundell T."/>
            <person name="Morin E."/>
            <person name="Murat C."/>
            <person name="Riley R."/>
            <person name="Ohm R."/>
            <person name="Sun H."/>
            <person name="Tunlid A."/>
            <person name="Henrissat B."/>
            <person name="Grigoriev I.V."/>
            <person name="Hibbett D.S."/>
            <person name="Martin F."/>
        </authorList>
    </citation>
    <scope>NUCLEOTIDE SEQUENCE [LARGE SCALE GENOMIC DNA]</scope>
    <source>
        <strain evidence="3">Ve08.2h10</strain>
    </source>
</reference>
<dbReference type="InParanoid" id="A0A0D0D4R4"/>
<dbReference type="EMBL" id="KN828456">
    <property type="protein sequence ID" value="KIK74944.1"/>
    <property type="molecule type" value="Genomic_DNA"/>
</dbReference>
<gene>
    <name evidence="2" type="ORF">PAXRUDRAFT_19406</name>
</gene>
<feature type="compositionally biased region" description="Basic and acidic residues" evidence="1">
    <location>
        <begin position="1"/>
        <end position="19"/>
    </location>
</feature>
<evidence type="ECO:0000313" key="2">
    <source>
        <dbReference type="EMBL" id="KIK74944.1"/>
    </source>
</evidence>
<evidence type="ECO:0000256" key="1">
    <source>
        <dbReference type="SAM" id="MobiDB-lite"/>
    </source>
</evidence>
<organism evidence="2 3">
    <name type="scientific">Paxillus rubicundulus Ve08.2h10</name>
    <dbReference type="NCBI Taxonomy" id="930991"/>
    <lineage>
        <taxon>Eukaryota</taxon>
        <taxon>Fungi</taxon>
        <taxon>Dikarya</taxon>
        <taxon>Basidiomycota</taxon>
        <taxon>Agaricomycotina</taxon>
        <taxon>Agaricomycetes</taxon>
        <taxon>Agaricomycetidae</taxon>
        <taxon>Boletales</taxon>
        <taxon>Paxilineae</taxon>
        <taxon>Paxillaceae</taxon>
        <taxon>Paxillus</taxon>
    </lineage>
</organism>
<dbReference type="OrthoDB" id="164951at2759"/>